<sequence length="174" mass="19961">MARRPAQCGGHNFMDYAEKHVMNGLIIPQDVYPAPQPYDRLPNVQFTIRGVLGVRLIDALNPAFNGLDNPGYVPRMSVDAKKITLRLKWPGYAEWKEVVHVFDHTYNVNPNTTRKIAQIVAQKVQVFWNDLRNERYTGEIDGWQLVNFPLERLVLLELRHVSQGSWQPVLAALS</sequence>
<organism evidence="1 2">
    <name type="scientific">Irpex rosettiformis</name>
    <dbReference type="NCBI Taxonomy" id="378272"/>
    <lineage>
        <taxon>Eukaryota</taxon>
        <taxon>Fungi</taxon>
        <taxon>Dikarya</taxon>
        <taxon>Basidiomycota</taxon>
        <taxon>Agaricomycotina</taxon>
        <taxon>Agaricomycetes</taxon>
        <taxon>Polyporales</taxon>
        <taxon>Irpicaceae</taxon>
        <taxon>Irpex</taxon>
    </lineage>
</organism>
<evidence type="ECO:0000313" key="2">
    <source>
        <dbReference type="Proteomes" id="UP001055072"/>
    </source>
</evidence>
<dbReference type="EMBL" id="MU274904">
    <property type="protein sequence ID" value="KAI0092265.1"/>
    <property type="molecule type" value="Genomic_DNA"/>
</dbReference>
<protein>
    <submittedName>
        <fullName evidence="1">Uncharacterized protein</fullName>
    </submittedName>
</protein>
<evidence type="ECO:0000313" key="1">
    <source>
        <dbReference type="EMBL" id="KAI0092265.1"/>
    </source>
</evidence>
<comment type="caution">
    <text evidence="1">The sequence shown here is derived from an EMBL/GenBank/DDBJ whole genome shotgun (WGS) entry which is preliminary data.</text>
</comment>
<keyword evidence="2" id="KW-1185">Reference proteome</keyword>
<reference evidence="1" key="1">
    <citation type="journal article" date="2021" name="Environ. Microbiol.">
        <title>Gene family expansions and transcriptome signatures uncover fungal adaptations to wood decay.</title>
        <authorList>
            <person name="Hage H."/>
            <person name="Miyauchi S."/>
            <person name="Viragh M."/>
            <person name="Drula E."/>
            <person name="Min B."/>
            <person name="Chaduli D."/>
            <person name="Navarro D."/>
            <person name="Favel A."/>
            <person name="Norest M."/>
            <person name="Lesage-Meessen L."/>
            <person name="Balint B."/>
            <person name="Merenyi Z."/>
            <person name="de Eugenio L."/>
            <person name="Morin E."/>
            <person name="Martinez A.T."/>
            <person name="Baldrian P."/>
            <person name="Stursova M."/>
            <person name="Martinez M.J."/>
            <person name="Novotny C."/>
            <person name="Magnuson J.K."/>
            <person name="Spatafora J.W."/>
            <person name="Maurice S."/>
            <person name="Pangilinan J."/>
            <person name="Andreopoulos W."/>
            <person name="LaButti K."/>
            <person name="Hundley H."/>
            <person name="Na H."/>
            <person name="Kuo A."/>
            <person name="Barry K."/>
            <person name="Lipzen A."/>
            <person name="Henrissat B."/>
            <person name="Riley R."/>
            <person name="Ahrendt S."/>
            <person name="Nagy L.G."/>
            <person name="Grigoriev I.V."/>
            <person name="Martin F."/>
            <person name="Rosso M.N."/>
        </authorList>
    </citation>
    <scope>NUCLEOTIDE SEQUENCE</scope>
    <source>
        <strain evidence="1">CBS 384.51</strain>
    </source>
</reference>
<accession>A0ACB8UDB0</accession>
<gene>
    <name evidence="1" type="ORF">BDY19DRAFT_590050</name>
</gene>
<name>A0ACB8UDB0_9APHY</name>
<dbReference type="Proteomes" id="UP001055072">
    <property type="component" value="Unassembled WGS sequence"/>
</dbReference>
<proteinExistence type="predicted"/>